<keyword evidence="2" id="KW-1185">Reference proteome</keyword>
<name>A0ABT2K3P5_9ACTN</name>
<dbReference type="RefSeq" id="WP_260222152.1">
    <property type="nucleotide sequence ID" value="NZ_JAJAGO010000028.1"/>
</dbReference>
<gene>
    <name evidence="1" type="ORF">LHJ74_33585</name>
</gene>
<evidence type="ECO:0000313" key="2">
    <source>
        <dbReference type="Proteomes" id="UP001156389"/>
    </source>
</evidence>
<dbReference type="Proteomes" id="UP001156389">
    <property type="component" value="Unassembled WGS sequence"/>
</dbReference>
<dbReference type="EMBL" id="JAJAGO010000028">
    <property type="protein sequence ID" value="MCT2594787.1"/>
    <property type="molecule type" value="Genomic_DNA"/>
</dbReference>
<comment type="caution">
    <text evidence="1">The sequence shown here is derived from an EMBL/GenBank/DDBJ whole genome shotgun (WGS) entry which is preliminary data.</text>
</comment>
<protein>
    <submittedName>
        <fullName evidence="1">Uncharacterized protein</fullName>
    </submittedName>
</protein>
<accession>A0ABT2K3P5</accession>
<proteinExistence type="predicted"/>
<sequence length="84" mass="9172">MTVMLERPTIISVPPGSLRFQALCRTLLTMDVPVGYRAEIVGGNIDSRLTVPFGEPLHIPAPFDCDLDTSTFRAPTEEQATEAP</sequence>
<evidence type="ECO:0000313" key="1">
    <source>
        <dbReference type="EMBL" id="MCT2594787.1"/>
    </source>
</evidence>
<organism evidence="1 2">
    <name type="scientific">Streptomyces gossypii</name>
    <dbReference type="NCBI Taxonomy" id="2883101"/>
    <lineage>
        <taxon>Bacteria</taxon>
        <taxon>Bacillati</taxon>
        <taxon>Actinomycetota</taxon>
        <taxon>Actinomycetes</taxon>
        <taxon>Kitasatosporales</taxon>
        <taxon>Streptomycetaceae</taxon>
        <taxon>Streptomyces</taxon>
    </lineage>
</organism>
<reference evidence="1 2" key="1">
    <citation type="submission" date="2021-10" db="EMBL/GenBank/DDBJ databases">
        <title>Streptomyces gossypii sp. nov., isolated from soil collected from cotton field.</title>
        <authorList>
            <person name="Ge X."/>
            <person name="Chen X."/>
            <person name="Liu W."/>
        </authorList>
    </citation>
    <scope>NUCLEOTIDE SEQUENCE [LARGE SCALE GENOMIC DNA]</scope>
    <source>
        <strain evidence="1 2">N2-109</strain>
    </source>
</reference>